<evidence type="ECO:0000259" key="13">
    <source>
        <dbReference type="Pfam" id="PF01593"/>
    </source>
</evidence>
<comment type="subcellular location">
    <subcellularLocation>
        <location evidence="12">Cytoplasm</location>
    </subcellularLocation>
</comment>
<keyword evidence="8 12" id="KW-0285">Flavoprotein</keyword>
<reference evidence="14 15" key="1">
    <citation type="submission" date="2022-12" db="EMBL/GenBank/DDBJ databases">
        <title>Microbacterium terricola strain KV-448 chromosome, complete genome.</title>
        <authorList>
            <person name="Oshima T."/>
            <person name="Moriya T."/>
            <person name="Bessho Y."/>
        </authorList>
    </citation>
    <scope>NUCLEOTIDE SEQUENCE [LARGE SCALE GENOMIC DNA]</scope>
    <source>
        <strain evidence="14 15">KV-448</strain>
    </source>
</reference>
<dbReference type="PANTHER" id="PTHR42923:SF3">
    <property type="entry name" value="PROTOPORPHYRINOGEN OXIDASE"/>
    <property type="match status" value="1"/>
</dbReference>
<evidence type="ECO:0000256" key="11">
    <source>
        <dbReference type="ARBA" id="ARBA00023133"/>
    </source>
</evidence>
<evidence type="ECO:0000256" key="6">
    <source>
        <dbReference type="ARBA" id="ARBA00012402"/>
    </source>
</evidence>
<dbReference type="EC" id="1.3.3.15" evidence="6 12"/>
<sequence length="487" mass="49900">MTDPADPDLLDRAHHAHVIVIGGGAAGLVAALQCAKVGIAVTLLEAGDRLGGAIRSADVAGLTVDVGAESYATRGGHVRALIDELGLADAVVRPAGGRPWVHGLPGAAPLPVGGLLGIPENPWDPDVRRVIGWSGVWRAYLDRVRPPMTIGHERSLGALVRSRMGEKVLERLVAPVVGGVYSARPDDIDVEVAAPGLSAALTRTGSLAGAVATLRSQRDPAAAPGSAVEGLAGGMSRLVDALAERLAELGVEVRTDVRATVVATAGARWRVEVADADPLDADAVIVATDESTARDLLGGALPALAAEQAVQPHVDVVTLVLDAPALDAAPRGTGVLAVPGRTVAKALTHATAKWAWLGEAARAQATHRHVVRVSFGTQDEAPATATLDEADAAALALGEASALLGVPLEPGQLVAAHIERYAQSQPASVIGHADRVSRARLALRRVRGLGATGAWLSGTGLAQVVPDAIDEAERVRRGLLWAEDATA</sequence>
<dbReference type="Proteomes" id="UP001317779">
    <property type="component" value="Chromosome"/>
</dbReference>
<evidence type="ECO:0000256" key="8">
    <source>
        <dbReference type="ARBA" id="ARBA00022630"/>
    </source>
</evidence>
<evidence type="ECO:0000256" key="10">
    <source>
        <dbReference type="ARBA" id="ARBA00023002"/>
    </source>
</evidence>
<dbReference type="PRINTS" id="PR00368">
    <property type="entry name" value="FADPNR"/>
</dbReference>
<proteinExistence type="inferred from homology"/>
<dbReference type="SUPFAM" id="SSF51905">
    <property type="entry name" value="FAD/NAD(P)-binding domain"/>
    <property type="match status" value="1"/>
</dbReference>
<evidence type="ECO:0000256" key="2">
    <source>
        <dbReference type="ARBA" id="ARBA00001974"/>
    </source>
</evidence>
<dbReference type="EMBL" id="AP027141">
    <property type="protein sequence ID" value="BDV32129.1"/>
    <property type="molecule type" value="Genomic_DNA"/>
</dbReference>
<evidence type="ECO:0000256" key="1">
    <source>
        <dbReference type="ARBA" id="ARBA00001755"/>
    </source>
</evidence>
<evidence type="ECO:0000256" key="7">
    <source>
        <dbReference type="ARBA" id="ARBA00019046"/>
    </source>
</evidence>
<gene>
    <name evidence="14" type="ORF">Microterr_27890</name>
</gene>
<dbReference type="PANTHER" id="PTHR42923">
    <property type="entry name" value="PROTOPORPHYRINOGEN OXIDASE"/>
    <property type="match status" value="1"/>
</dbReference>
<dbReference type="InterPro" id="IPR004572">
    <property type="entry name" value="Protoporphyrinogen_oxidase"/>
</dbReference>
<comment type="pathway">
    <text evidence="4 12">Porphyrin-containing compound metabolism; protoheme biosynthesis.</text>
</comment>
<dbReference type="RefSeq" id="WP_263797234.1">
    <property type="nucleotide sequence ID" value="NZ_AP027141.1"/>
</dbReference>
<dbReference type="InterPro" id="IPR002937">
    <property type="entry name" value="Amino_oxidase"/>
</dbReference>
<organism evidence="14 15">
    <name type="scientific">Microbacterium terricola</name>
    <dbReference type="NCBI Taxonomy" id="344163"/>
    <lineage>
        <taxon>Bacteria</taxon>
        <taxon>Bacillati</taxon>
        <taxon>Actinomycetota</taxon>
        <taxon>Actinomycetes</taxon>
        <taxon>Micrococcales</taxon>
        <taxon>Microbacteriaceae</taxon>
        <taxon>Microbacterium</taxon>
    </lineage>
</organism>
<evidence type="ECO:0000256" key="4">
    <source>
        <dbReference type="ARBA" id="ARBA00004744"/>
    </source>
</evidence>
<keyword evidence="10 12" id="KW-0560">Oxidoreductase</keyword>
<accession>A0ABM8E2Y4</accession>
<comment type="catalytic activity">
    <reaction evidence="1">
        <text>coproporphyrinogen III + 3 O2 = coproporphyrin III + 3 H2O2</text>
        <dbReference type="Rhea" id="RHEA:43436"/>
        <dbReference type="ChEBI" id="CHEBI:15379"/>
        <dbReference type="ChEBI" id="CHEBI:16240"/>
        <dbReference type="ChEBI" id="CHEBI:57309"/>
        <dbReference type="ChEBI" id="CHEBI:131725"/>
        <dbReference type="EC" id="1.3.3.15"/>
    </reaction>
    <physiologicalReaction direction="left-to-right" evidence="1">
        <dbReference type="Rhea" id="RHEA:43437"/>
    </physiologicalReaction>
</comment>
<dbReference type="Pfam" id="PF01593">
    <property type="entry name" value="Amino_oxidase"/>
    <property type="match status" value="1"/>
</dbReference>
<keyword evidence="15" id="KW-1185">Reference proteome</keyword>
<keyword evidence="12" id="KW-0963">Cytoplasm</keyword>
<comment type="cofactor">
    <cofactor evidence="2 12">
        <name>FAD</name>
        <dbReference type="ChEBI" id="CHEBI:57692"/>
    </cofactor>
</comment>
<evidence type="ECO:0000256" key="5">
    <source>
        <dbReference type="ARBA" id="ARBA00008310"/>
    </source>
</evidence>
<evidence type="ECO:0000256" key="9">
    <source>
        <dbReference type="ARBA" id="ARBA00022827"/>
    </source>
</evidence>
<dbReference type="InterPro" id="IPR050464">
    <property type="entry name" value="Zeta_carotene_desat/Oxidored"/>
</dbReference>
<keyword evidence="9 12" id="KW-0274">FAD</keyword>
<comment type="similarity">
    <text evidence="5 12">Belongs to the protoporphyrinogen/coproporphyrinogen oxidase family. Coproporphyrinogen III oxidase subfamily.</text>
</comment>
<dbReference type="NCBIfam" id="TIGR00562">
    <property type="entry name" value="proto_IX_ox"/>
    <property type="match status" value="1"/>
</dbReference>
<dbReference type="Gene3D" id="1.10.3110.10">
    <property type="entry name" value="protoporphyrinogen ix oxidase, domain 3"/>
    <property type="match status" value="1"/>
</dbReference>
<dbReference type="SUPFAM" id="SSF54373">
    <property type="entry name" value="FAD-linked reductases, C-terminal domain"/>
    <property type="match status" value="1"/>
</dbReference>
<dbReference type="InterPro" id="IPR036188">
    <property type="entry name" value="FAD/NAD-bd_sf"/>
</dbReference>
<dbReference type="Gene3D" id="3.50.50.60">
    <property type="entry name" value="FAD/NAD(P)-binding domain"/>
    <property type="match status" value="1"/>
</dbReference>
<evidence type="ECO:0000256" key="3">
    <source>
        <dbReference type="ARBA" id="ARBA00002185"/>
    </source>
</evidence>
<evidence type="ECO:0000256" key="12">
    <source>
        <dbReference type="RuleBase" id="RU364052"/>
    </source>
</evidence>
<comment type="function">
    <text evidence="3 12">Involved in coproporphyrin-dependent heme b biosynthesis. Catalyzes the oxidation of coproporphyrinogen III to coproporphyrin III.</text>
</comment>
<feature type="domain" description="Amine oxidase" evidence="13">
    <location>
        <begin position="26"/>
        <end position="474"/>
    </location>
</feature>
<name>A0ABM8E2Y4_9MICO</name>
<protein>
    <recommendedName>
        <fullName evidence="7 12">Coproporphyrinogen III oxidase</fullName>
        <ecNumber evidence="6 12">1.3.3.15</ecNumber>
    </recommendedName>
</protein>
<keyword evidence="11 12" id="KW-0350">Heme biosynthesis</keyword>
<evidence type="ECO:0000313" key="15">
    <source>
        <dbReference type="Proteomes" id="UP001317779"/>
    </source>
</evidence>
<evidence type="ECO:0000313" key="14">
    <source>
        <dbReference type="EMBL" id="BDV32129.1"/>
    </source>
</evidence>
<dbReference type="Gene3D" id="3.90.660.20">
    <property type="entry name" value="Protoporphyrinogen oxidase, mitochondrial, domain 2"/>
    <property type="match status" value="1"/>
</dbReference>